<dbReference type="AlphaFoldDB" id="A0A9X3C156"/>
<gene>
    <name evidence="2" type="ORF">H7K45_05675</name>
</gene>
<dbReference type="EMBL" id="JACKVK010000004">
    <property type="protein sequence ID" value="MCV7420021.1"/>
    <property type="molecule type" value="Genomic_DNA"/>
</dbReference>
<feature type="chain" id="PRO_5040721674" description="ScyD/ScyE family protein" evidence="1">
    <location>
        <begin position="20"/>
        <end position="302"/>
    </location>
</feature>
<dbReference type="RefSeq" id="WP_263994812.1">
    <property type="nucleotide sequence ID" value="NZ_JACKVK010000004.1"/>
</dbReference>
<organism evidence="2 3">
    <name type="scientific">Mycobacterium yunnanensis</name>
    <dbReference type="NCBI Taxonomy" id="368477"/>
    <lineage>
        <taxon>Bacteria</taxon>
        <taxon>Bacillati</taxon>
        <taxon>Actinomycetota</taxon>
        <taxon>Actinomycetes</taxon>
        <taxon>Mycobacteriales</taxon>
        <taxon>Mycobacteriaceae</taxon>
        <taxon>Mycobacterium</taxon>
    </lineage>
</organism>
<evidence type="ECO:0000256" key="1">
    <source>
        <dbReference type="SAM" id="SignalP"/>
    </source>
</evidence>
<dbReference type="Proteomes" id="UP001141629">
    <property type="component" value="Unassembled WGS sequence"/>
</dbReference>
<name>A0A9X3C156_9MYCO</name>
<proteinExistence type="predicted"/>
<evidence type="ECO:0008006" key="4">
    <source>
        <dbReference type="Google" id="ProtNLM"/>
    </source>
</evidence>
<keyword evidence="1" id="KW-0732">Signal</keyword>
<reference evidence="2" key="1">
    <citation type="submission" date="2020-07" db="EMBL/GenBank/DDBJ databases">
        <authorList>
            <person name="Pettersson B.M.F."/>
            <person name="Behra P.R.K."/>
            <person name="Ramesh M."/>
            <person name="Das S."/>
            <person name="Dasgupta S."/>
            <person name="Kirsebom L.A."/>
        </authorList>
    </citation>
    <scope>NUCLEOTIDE SEQUENCE</scope>
    <source>
        <strain evidence="2">DSM 44838</strain>
    </source>
</reference>
<reference evidence="2" key="2">
    <citation type="journal article" date="2022" name="BMC Genomics">
        <title>Comparative genome analysis of mycobacteria focusing on tRNA and non-coding RNA.</title>
        <authorList>
            <person name="Behra P.R.K."/>
            <person name="Pettersson B.M.F."/>
            <person name="Ramesh M."/>
            <person name="Das S."/>
            <person name="Dasgupta S."/>
            <person name="Kirsebom L.A."/>
        </authorList>
    </citation>
    <scope>NUCLEOTIDE SEQUENCE</scope>
    <source>
        <strain evidence="2">DSM 44838</strain>
    </source>
</reference>
<feature type="signal peptide" evidence="1">
    <location>
        <begin position="1"/>
        <end position="19"/>
    </location>
</feature>
<evidence type="ECO:0000313" key="3">
    <source>
        <dbReference type="Proteomes" id="UP001141629"/>
    </source>
</evidence>
<accession>A0A9X3C156</accession>
<evidence type="ECO:0000313" key="2">
    <source>
        <dbReference type="EMBL" id="MCV7420021.1"/>
    </source>
</evidence>
<sequence>MRLALIVLTILFGVMAAPAAPANADATPQPDLSGFTTVSTYPYVMGNELYFQTPDGLLCAMLPDRNVVGCDGRLPGTAPEVNEIGLSPDASTRGLSTTANHRFVKSTGNAAPLLREGQKIVFGDFECAVGADSYTACTKGQPVAQWMVVSPKGTGIGPATAGLPPGFPDPNDFILGDDTYIVGQGAKNLFPVFHVEGGLTCSIVTFSGGEIGCDGPLPRVLGGENEVYAQLPGPSGIRRTDAPRFATPAYPGPVKQLPVGHRVHGIGAVCMAIPGGVACTGSVDGAVHAFEVTPSGVSTYGA</sequence>
<keyword evidence="3" id="KW-1185">Reference proteome</keyword>
<protein>
    <recommendedName>
        <fullName evidence="4">ScyD/ScyE family protein</fullName>
    </recommendedName>
</protein>
<comment type="caution">
    <text evidence="2">The sequence shown here is derived from an EMBL/GenBank/DDBJ whole genome shotgun (WGS) entry which is preliminary data.</text>
</comment>